<dbReference type="InterPro" id="IPR035901">
    <property type="entry name" value="GIY-YIG_endonuc_sf"/>
</dbReference>
<dbReference type="RefSeq" id="WP_168147098.1">
    <property type="nucleotide sequence ID" value="NZ_JAAVXB010000002.1"/>
</dbReference>
<dbReference type="PANTHER" id="PTHR34477">
    <property type="entry name" value="UPF0213 PROTEIN YHBQ"/>
    <property type="match status" value="1"/>
</dbReference>
<evidence type="ECO:0000313" key="3">
    <source>
        <dbReference type="EMBL" id="NKF21876.1"/>
    </source>
</evidence>
<reference evidence="3" key="1">
    <citation type="submission" date="2020-03" db="EMBL/GenBank/DDBJ databases">
        <title>Solimonas marina sp. nov., isolated from deep seawater of the Pacific Ocean.</title>
        <authorList>
            <person name="Liu X."/>
            <person name="Lai Q."/>
            <person name="Sun F."/>
            <person name="Gai Y."/>
            <person name="Li G."/>
            <person name="Shao Z."/>
        </authorList>
    </citation>
    <scope>NUCLEOTIDE SEQUENCE</scope>
    <source>
        <strain evidence="3">C16B3</strain>
    </source>
</reference>
<dbReference type="AlphaFoldDB" id="A0A970B8Y9"/>
<evidence type="ECO:0000259" key="2">
    <source>
        <dbReference type="PROSITE" id="PS50164"/>
    </source>
</evidence>
<keyword evidence="4" id="KW-1185">Reference proteome</keyword>
<proteinExistence type="inferred from homology"/>
<name>A0A970B8Y9_9GAMM</name>
<dbReference type="InterPro" id="IPR050190">
    <property type="entry name" value="UPF0213_domain"/>
</dbReference>
<sequence>MFYVYLLRCADGAYYAGHTDDLPRRLAEHEQGTTPGYTTMRRPVTLVFSQELPSREEALAAERQIKRWSRRKKEALIAGDWNLLKAAARKDFSCR</sequence>
<comment type="caution">
    <text evidence="3">The sequence shown here is derived from an EMBL/GenBank/DDBJ whole genome shotgun (WGS) entry which is preliminary data.</text>
</comment>
<dbReference type="Gene3D" id="3.40.1440.10">
    <property type="entry name" value="GIY-YIG endonuclease"/>
    <property type="match status" value="1"/>
</dbReference>
<accession>A0A970B8Y9</accession>
<dbReference type="PANTHER" id="PTHR34477:SF1">
    <property type="entry name" value="UPF0213 PROTEIN YHBQ"/>
    <property type="match status" value="1"/>
</dbReference>
<dbReference type="SUPFAM" id="SSF82771">
    <property type="entry name" value="GIY-YIG endonuclease"/>
    <property type="match status" value="1"/>
</dbReference>
<evidence type="ECO:0000313" key="4">
    <source>
        <dbReference type="Proteomes" id="UP000653472"/>
    </source>
</evidence>
<comment type="similarity">
    <text evidence="1">Belongs to the UPF0213 family.</text>
</comment>
<dbReference type="EMBL" id="JAAVXB010000002">
    <property type="protein sequence ID" value="NKF21876.1"/>
    <property type="molecule type" value="Genomic_DNA"/>
</dbReference>
<dbReference type="Proteomes" id="UP000653472">
    <property type="component" value="Unassembled WGS sequence"/>
</dbReference>
<dbReference type="PROSITE" id="PS50164">
    <property type="entry name" value="GIY_YIG"/>
    <property type="match status" value="1"/>
</dbReference>
<evidence type="ECO:0000256" key="1">
    <source>
        <dbReference type="ARBA" id="ARBA00007435"/>
    </source>
</evidence>
<protein>
    <submittedName>
        <fullName evidence="3">GIY-YIG nuclease family protein</fullName>
    </submittedName>
</protein>
<dbReference type="InterPro" id="IPR000305">
    <property type="entry name" value="GIY-YIG_endonuc"/>
</dbReference>
<dbReference type="Pfam" id="PF01541">
    <property type="entry name" value="GIY-YIG"/>
    <property type="match status" value="1"/>
</dbReference>
<dbReference type="CDD" id="cd10456">
    <property type="entry name" value="GIY-YIG_UPF0213"/>
    <property type="match status" value="1"/>
</dbReference>
<feature type="domain" description="GIY-YIG" evidence="2">
    <location>
        <begin position="1"/>
        <end position="75"/>
    </location>
</feature>
<organism evidence="3 4">
    <name type="scientific">Solimonas marina</name>
    <dbReference type="NCBI Taxonomy" id="2714601"/>
    <lineage>
        <taxon>Bacteria</taxon>
        <taxon>Pseudomonadati</taxon>
        <taxon>Pseudomonadota</taxon>
        <taxon>Gammaproteobacteria</taxon>
        <taxon>Nevskiales</taxon>
        <taxon>Nevskiaceae</taxon>
        <taxon>Solimonas</taxon>
    </lineage>
</organism>
<gene>
    <name evidence="3" type="ORF">G7Y82_06065</name>
</gene>